<dbReference type="RefSeq" id="WP_267778288.1">
    <property type="nucleotide sequence ID" value="NZ_JAPNKE010000002.1"/>
</dbReference>
<reference evidence="1" key="1">
    <citation type="submission" date="2022-11" db="EMBL/GenBank/DDBJ databases">
        <title>Minimal conservation of predation-associated metabolite biosynthetic gene clusters underscores biosynthetic potential of Myxococcota including descriptions for ten novel species: Archangium lansinium sp. nov., Myxococcus landrumus sp. nov., Nannocystis bai.</title>
        <authorList>
            <person name="Ahearne A."/>
            <person name="Stevens C."/>
            <person name="Phillips K."/>
        </authorList>
    </citation>
    <scope>NUCLEOTIDE SEQUENCE</scope>
    <source>
        <strain evidence="1">Na p29</strain>
    </source>
</reference>
<protein>
    <submittedName>
        <fullName evidence="1">Uncharacterized protein</fullName>
    </submittedName>
</protein>
<name>A0A9X3F112_9BACT</name>
<organism evidence="1 2">
    <name type="scientific">Nannocystis pusilla</name>
    <dbReference type="NCBI Taxonomy" id="889268"/>
    <lineage>
        <taxon>Bacteria</taxon>
        <taxon>Pseudomonadati</taxon>
        <taxon>Myxococcota</taxon>
        <taxon>Polyangia</taxon>
        <taxon>Nannocystales</taxon>
        <taxon>Nannocystaceae</taxon>
        <taxon>Nannocystis</taxon>
    </lineage>
</organism>
<dbReference type="Proteomes" id="UP001150924">
    <property type="component" value="Unassembled WGS sequence"/>
</dbReference>
<evidence type="ECO:0000313" key="2">
    <source>
        <dbReference type="Proteomes" id="UP001150924"/>
    </source>
</evidence>
<comment type="caution">
    <text evidence="1">The sequence shown here is derived from an EMBL/GenBank/DDBJ whole genome shotgun (WGS) entry which is preliminary data.</text>
</comment>
<sequence>MPFIEWIFESSPRYSSAVCPDTGSSENSVTSNAIVFVASTFSV</sequence>
<dbReference type="EMBL" id="JAPNKE010000002">
    <property type="protein sequence ID" value="MCY1014072.1"/>
    <property type="molecule type" value="Genomic_DNA"/>
</dbReference>
<evidence type="ECO:0000313" key="1">
    <source>
        <dbReference type="EMBL" id="MCY1014072.1"/>
    </source>
</evidence>
<keyword evidence="2" id="KW-1185">Reference proteome</keyword>
<dbReference type="AlphaFoldDB" id="A0A9X3F112"/>
<accession>A0A9X3F112</accession>
<proteinExistence type="predicted"/>
<gene>
    <name evidence="1" type="ORF">OV079_52860</name>
</gene>